<comment type="caution">
    <text evidence="3">The sequence shown here is derived from an EMBL/GenBank/DDBJ whole genome shotgun (WGS) entry which is preliminary data.</text>
</comment>
<dbReference type="EMBL" id="JAUJYO010000009">
    <property type="protein sequence ID" value="KAK1308442.1"/>
    <property type="molecule type" value="Genomic_DNA"/>
</dbReference>
<sequence length="165" mass="17466">MTPSMGGAAKLNAKNHKPPPKPKSTISETKPDEPSWELKTIFLVFLAFITLAVISIFRKDKTFVSIIAINLAIALLSSIPDKPHWRATLTLSSAGCVGLLETGNPAKHAPVLACAVANVFVSNMGLALCAKSPASPWGLRFFKGLRWVAFVIANASTVALVLTGG</sequence>
<reference evidence="3" key="2">
    <citation type="submission" date="2023-06" db="EMBL/GenBank/DDBJ databases">
        <authorList>
            <person name="Ma L."/>
            <person name="Liu K.-W."/>
            <person name="Li Z."/>
            <person name="Hsiao Y.-Y."/>
            <person name="Qi Y."/>
            <person name="Fu T."/>
            <person name="Tang G."/>
            <person name="Zhang D."/>
            <person name="Sun W.-H."/>
            <person name="Liu D.-K."/>
            <person name="Li Y."/>
            <person name="Chen G.-Z."/>
            <person name="Liu X.-D."/>
            <person name="Liao X.-Y."/>
            <person name="Jiang Y.-T."/>
            <person name="Yu X."/>
            <person name="Hao Y."/>
            <person name="Huang J."/>
            <person name="Zhao X.-W."/>
            <person name="Ke S."/>
            <person name="Chen Y.-Y."/>
            <person name="Wu W.-L."/>
            <person name="Hsu J.-L."/>
            <person name="Lin Y.-F."/>
            <person name="Huang M.-D."/>
            <person name="Li C.-Y."/>
            <person name="Huang L."/>
            <person name="Wang Z.-W."/>
            <person name="Zhao X."/>
            <person name="Zhong W.-Y."/>
            <person name="Peng D.-H."/>
            <person name="Ahmad S."/>
            <person name="Lan S."/>
            <person name="Zhang J.-S."/>
            <person name="Tsai W.-C."/>
            <person name="Van De Peer Y."/>
            <person name="Liu Z.-J."/>
        </authorList>
    </citation>
    <scope>NUCLEOTIDE SEQUENCE</scope>
    <source>
        <strain evidence="3">CP</strain>
        <tissue evidence="3">Leaves</tissue>
    </source>
</reference>
<feature type="transmembrane region" description="Helical" evidence="2">
    <location>
        <begin position="62"/>
        <end position="79"/>
    </location>
</feature>
<evidence type="ECO:0000313" key="4">
    <source>
        <dbReference type="Proteomes" id="UP001180020"/>
    </source>
</evidence>
<evidence type="ECO:0000256" key="1">
    <source>
        <dbReference type="SAM" id="MobiDB-lite"/>
    </source>
</evidence>
<feature type="transmembrane region" description="Helical" evidence="2">
    <location>
        <begin position="109"/>
        <end position="129"/>
    </location>
</feature>
<protein>
    <submittedName>
        <fullName evidence="3">Uncharacterized protein</fullName>
    </submittedName>
</protein>
<feature type="transmembrane region" description="Helical" evidence="2">
    <location>
        <begin position="141"/>
        <end position="162"/>
    </location>
</feature>
<feature type="transmembrane region" description="Helical" evidence="2">
    <location>
        <begin position="40"/>
        <end position="57"/>
    </location>
</feature>
<dbReference type="Proteomes" id="UP001180020">
    <property type="component" value="Unassembled WGS sequence"/>
</dbReference>
<feature type="region of interest" description="Disordered" evidence="1">
    <location>
        <begin position="1"/>
        <end position="31"/>
    </location>
</feature>
<keyword evidence="2" id="KW-1133">Transmembrane helix</keyword>
<organism evidence="3 4">
    <name type="scientific">Acorus calamus</name>
    <name type="common">Sweet flag</name>
    <dbReference type="NCBI Taxonomy" id="4465"/>
    <lineage>
        <taxon>Eukaryota</taxon>
        <taxon>Viridiplantae</taxon>
        <taxon>Streptophyta</taxon>
        <taxon>Embryophyta</taxon>
        <taxon>Tracheophyta</taxon>
        <taxon>Spermatophyta</taxon>
        <taxon>Magnoliopsida</taxon>
        <taxon>Liliopsida</taxon>
        <taxon>Acoraceae</taxon>
        <taxon>Acorus</taxon>
    </lineage>
</organism>
<dbReference type="AlphaFoldDB" id="A0AAV9E4Q2"/>
<reference evidence="3" key="1">
    <citation type="journal article" date="2023" name="Nat. Commun.">
        <title>Diploid and tetraploid genomes of Acorus and the evolution of monocots.</title>
        <authorList>
            <person name="Ma L."/>
            <person name="Liu K.W."/>
            <person name="Li Z."/>
            <person name="Hsiao Y.Y."/>
            <person name="Qi Y."/>
            <person name="Fu T."/>
            <person name="Tang G.D."/>
            <person name="Zhang D."/>
            <person name="Sun W.H."/>
            <person name="Liu D.K."/>
            <person name="Li Y."/>
            <person name="Chen G.Z."/>
            <person name="Liu X.D."/>
            <person name="Liao X.Y."/>
            <person name="Jiang Y.T."/>
            <person name="Yu X."/>
            <person name="Hao Y."/>
            <person name="Huang J."/>
            <person name="Zhao X.W."/>
            <person name="Ke S."/>
            <person name="Chen Y.Y."/>
            <person name="Wu W.L."/>
            <person name="Hsu J.L."/>
            <person name="Lin Y.F."/>
            <person name="Huang M.D."/>
            <person name="Li C.Y."/>
            <person name="Huang L."/>
            <person name="Wang Z.W."/>
            <person name="Zhao X."/>
            <person name="Zhong W.Y."/>
            <person name="Peng D.H."/>
            <person name="Ahmad S."/>
            <person name="Lan S."/>
            <person name="Zhang J.S."/>
            <person name="Tsai W.C."/>
            <person name="Van de Peer Y."/>
            <person name="Liu Z.J."/>
        </authorList>
    </citation>
    <scope>NUCLEOTIDE SEQUENCE</scope>
    <source>
        <strain evidence="3">CP</strain>
    </source>
</reference>
<evidence type="ECO:0000256" key="2">
    <source>
        <dbReference type="SAM" id="Phobius"/>
    </source>
</evidence>
<keyword evidence="2" id="KW-0472">Membrane</keyword>
<accession>A0AAV9E4Q2</accession>
<keyword evidence="2" id="KW-0812">Transmembrane</keyword>
<proteinExistence type="predicted"/>
<name>A0AAV9E4Q2_ACOCL</name>
<keyword evidence="4" id="KW-1185">Reference proteome</keyword>
<evidence type="ECO:0000313" key="3">
    <source>
        <dbReference type="EMBL" id="KAK1308442.1"/>
    </source>
</evidence>
<gene>
    <name evidence="3" type="ORF">QJS10_CPA09g01086</name>
</gene>